<keyword evidence="1" id="KW-1133">Transmembrane helix</keyword>
<keyword evidence="1" id="KW-0472">Membrane</keyword>
<dbReference type="EMBL" id="JADNRY010000011">
    <property type="protein sequence ID" value="KAF9074789.1"/>
    <property type="molecule type" value="Genomic_DNA"/>
</dbReference>
<evidence type="ECO:0000313" key="2">
    <source>
        <dbReference type="EMBL" id="KAF9074789.1"/>
    </source>
</evidence>
<keyword evidence="1" id="KW-0812">Transmembrane</keyword>
<evidence type="ECO:0000313" key="3">
    <source>
        <dbReference type="Proteomes" id="UP000772434"/>
    </source>
</evidence>
<reference evidence="2" key="1">
    <citation type="submission" date="2020-11" db="EMBL/GenBank/DDBJ databases">
        <authorList>
            <consortium name="DOE Joint Genome Institute"/>
            <person name="Ahrendt S."/>
            <person name="Riley R."/>
            <person name="Andreopoulos W."/>
            <person name="Labutti K."/>
            <person name="Pangilinan J."/>
            <person name="Ruiz-Duenas F.J."/>
            <person name="Barrasa J.M."/>
            <person name="Sanchez-Garcia M."/>
            <person name="Camarero S."/>
            <person name="Miyauchi S."/>
            <person name="Serrano A."/>
            <person name="Linde D."/>
            <person name="Babiker R."/>
            <person name="Drula E."/>
            <person name="Ayuso-Fernandez I."/>
            <person name="Pacheco R."/>
            <person name="Padilla G."/>
            <person name="Ferreira P."/>
            <person name="Barriuso J."/>
            <person name="Kellner H."/>
            <person name="Castanera R."/>
            <person name="Alfaro M."/>
            <person name="Ramirez L."/>
            <person name="Pisabarro A.G."/>
            <person name="Kuo A."/>
            <person name="Tritt A."/>
            <person name="Lipzen A."/>
            <person name="He G."/>
            <person name="Yan M."/>
            <person name="Ng V."/>
            <person name="Cullen D."/>
            <person name="Martin F."/>
            <person name="Rosso M.-N."/>
            <person name="Henrissat B."/>
            <person name="Hibbett D."/>
            <person name="Martinez A.T."/>
            <person name="Grigoriev I.V."/>
        </authorList>
    </citation>
    <scope>NUCLEOTIDE SEQUENCE</scope>
    <source>
        <strain evidence="2">AH 40177</strain>
    </source>
</reference>
<protein>
    <submittedName>
        <fullName evidence="2">Uncharacterized protein</fullName>
    </submittedName>
</protein>
<dbReference type="Proteomes" id="UP000772434">
    <property type="component" value="Unassembled WGS sequence"/>
</dbReference>
<name>A0A9P5PY86_9AGAR</name>
<evidence type="ECO:0000256" key="1">
    <source>
        <dbReference type="SAM" id="Phobius"/>
    </source>
</evidence>
<sequence>MSPLDCTSLTGSESLAQNFIGLVSNPEILWIFASSLIFITLLRRTLFPCVTLRGLEDTIKFVDTMLQEHTGLGILPLNVASGIGSTDLRFVYGQGRRLLDCKRAFATYRSPVNSWTTETLNVLDDAWTLRINYVESKMLCMTYA</sequence>
<keyword evidence="3" id="KW-1185">Reference proteome</keyword>
<gene>
    <name evidence="2" type="ORF">BDP27DRAFT_1359059</name>
</gene>
<comment type="caution">
    <text evidence="2">The sequence shown here is derived from an EMBL/GenBank/DDBJ whole genome shotgun (WGS) entry which is preliminary data.</text>
</comment>
<accession>A0A9P5PY86</accession>
<proteinExistence type="predicted"/>
<feature type="transmembrane region" description="Helical" evidence="1">
    <location>
        <begin position="28"/>
        <end position="46"/>
    </location>
</feature>
<dbReference type="AlphaFoldDB" id="A0A9P5PY86"/>
<organism evidence="2 3">
    <name type="scientific">Rhodocollybia butyracea</name>
    <dbReference type="NCBI Taxonomy" id="206335"/>
    <lineage>
        <taxon>Eukaryota</taxon>
        <taxon>Fungi</taxon>
        <taxon>Dikarya</taxon>
        <taxon>Basidiomycota</taxon>
        <taxon>Agaricomycotina</taxon>
        <taxon>Agaricomycetes</taxon>
        <taxon>Agaricomycetidae</taxon>
        <taxon>Agaricales</taxon>
        <taxon>Marasmiineae</taxon>
        <taxon>Omphalotaceae</taxon>
        <taxon>Rhodocollybia</taxon>
    </lineage>
</organism>